<dbReference type="Gene3D" id="3.60.130.10">
    <property type="entry name" value="Clavaminate synthase-like"/>
    <property type="match status" value="1"/>
</dbReference>
<keyword evidence="4" id="KW-1185">Reference proteome</keyword>
<dbReference type="RefSeq" id="WP_016656238.1">
    <property type="nucleotide sequence ID" value="NZ_KE340353.1"/>
</dbReference>
<dbReference type="eggNOG" id="COG2175">
    <property type="taxonomic scope" value="Bacteria"/>
</dbReference>
<sequence length="304" mass="35405">MSKSWRGNHVLNNDLFEEIELIFNEFLNKNLTDTTQYSKLREKIHQELEYGSGVFVHCSEVLKCLDKNKFQEIFNKFSLWLGVPAAINKQGDYIKEVSDTGVKDSLINPQRGHMTNQELAFHSDRADLTILCCWSQAYKGGVFRVRSAIDVVRGLEEKYPEIKTLLRKSIAHDLRGEATLHYCYIPILTTQKNNFVFRYIRKFNDSVIRHGVHLSEEEKKLLDLIDSEINIPSSYAEIRFEKGVIAIVNNHITLHMRTKFENSIDKKRCLFRCWLSSEFTRELPESFMVIFHDIRAGQPRGGIK</sequence>
<dbReference type="Proteomes" id="UP000014568">
    <property type="component" value="Unassembled WGS sequence"/>
</dbReference>
<evidence type="ECO:0000259" key="2">
    <source>
        <dbReference type="Pfam" id="PF02668"/>
    </source>
</evidence>
<dbReference type="InterPro" id="IPR042098">
    <property type="entry name" value="TauD-like_sf"/>
</dbReference>
<dbReference type="STRING" id="632955.GCA_000829675_02548"/>
<dbReference type="OrthoDB" id="753054at2"/>
<organism evidence="3 4">
    <name type="scientific">Acinetobacter rudis CIP 110305</name>
    <dbReference type="NCBI Taxonomy" id="421052"/>
    <lineage>
        <taxon>Bacteria</taxon>
        <taxon>Pseudomonadati</taxon>
        <taxon>Pseudomonadota</taxon>
        <taxon>Gammaproteobacteria</taxon>
        <taxon>Moraxellales</taxon>
        <taxon>Moraxellaceae</taxon>
        <taxon>Acinetobacter</taxon>
    </lineage>
</organism>
<feature type="domain" description="TauD/TfdA-like" evidence="2">
    <location>
        <begin position="38"/>
        <end position="274"/>
    </location>
</feature>
<accession>S3N2J5</accession>
<comment type="caution">
    <text evidence="3">The sequence shown here is derived from an EMBL/GenBank/DDBJ whole genome shotgun (WGS) entry which is preliminary data.</text>
</comment>
<reference evidence="3 4" key="1">
    <citation type="submission" date="2013-06" db="EMBL/GenBank/DDBJ databases">
        <title>The Genome Sequence of Acinetobacter rudis CIP 110305.</title>
        <authorList>
            <consortium name="The Broad Institute Genome Sequencing Platform"/>
            <consortium name="The Broad Institute Genome Sequencing Center for Infectious Disease"/>
            <person name="Cerqueira G."/>
            <person name="Feldgarden M."/>
            <person name="Courvalin P."/>
            <person name="Perichon B."/>
            <person name="Grillot-Courvalin C."/>
            <person name="Clermont D."/>
            <person name="Rocha E."/>
            <person name="Yoon E.-J."/>
            <person name="Nemec A."/>
            <person name="Young S.K."/>
            <person name="Zeng Q."/>
            <person name="Gargeya S."/>
            <person name="Fitzgerald M."/>
            <person name="Abouelleil A."/>
            <person name="Alvarado L."/>
            <person name="Berlin A.M."/>
            <person name="Chapman S.B."/>
            <person name="Dewar J."/>
            <person name="Goldberg J."/>
            <person name="Griggs A."/>
            <person name="Gujja S."/>
            <person name="Hansen M."/>
            <person name="Howarth C."/>
            <person name="Imamovic A."/>
            <person name="Larimer J."/>
            <person name="McCowan C."/>
            <person name="Murphy C."/>
            <person name="Pearson M."/>
            <person name="Priest M."/>
            <person name="Roberts A."/>
            <person name="Saif S."/>
            <person name="Shea T."/>
            <person name="Sykes S."/>
            <person name="Wortman J."/>
            <person name="Nusbaum C."/>
            <person name="Birren B."/>
        </authorList>
    </citation>
    <scope>NUCLEOTIDE SEQUENCE [LARGE SCALE GENOMIC DNA]</scope>
    <source>
        <strain evidence="3 4">CIP 110305</strain>
    </source>
</reference>
<dbReference type="InterPro" id="IPR003819">
    <property type="entry name" value="TauD/TfdA-like"/>
</dbReference>
<dbReference type="Pfam" id="PF02668">
    <property type="entry name" value="TauD"/>
    <property type="match status" value="1"/>
</dbReference>
<evidence type="ECO:0000256" key="1">
    <source>
        <dbReference type="ARBA" id="ARBA00023002"/>
    </source>
</evidence>
<gene>
    <name evidence="3" type="ORF">F945_01831</name>
</gene>
<proteinExistence type="predicted"/>
<evidence type="ECO:0000313" key="3">
    <source>
        <dbReference type="EMBL" id="EPF73952.1"/>
    </source>
</evidence>
<dbReference type="PATRIC" id="fig|421052.3.peg.1787"/>
<dbReference type="EMBL" id="ATGI01000022">
    <property type="protein sequence ID" value="EPF73952.1"/>
    <property type="molecule type" value="Genomic_DNA"/>
</dbReference>
<dbReference type="SUPFAM" id="SSF51197">
    <property type="entry name" value="Clavaminate synthase-like"/>
    <property type="match status" value="1"/>
</dbReference>
<dbReference type="AlphaFoldDB" id="S3N2J5"/>
<dbReference type="GO" id="GO:0016706">
    <property type="term" value="F:2-oxoglutarate-dependent dioxygenase activity"/>
    <property type="evidence" value="ECO:0007669"/>
    <property type="project" value="UniProtKB-ARBA"/>
</dbReference>
<keyword evidence="1" id="KW-0560">Oxidoreductase</keyword>
<evidence type="ECO:0000313" key="4">
    <source>
        <dbReference type="Proteomes" id="UP000014568"/>
    </source>
</evidence>
<dbReference type="HOGENOM" id="CLU_041041_2_0_6"/>
<name>S3N2J5_9GAMM</name>
<protein>
    <recommendedName>
        <fullName evidence="2">TauD/TfdA-like domain-containing protein</fullName>
    </recommendedName>
</protein>